<dbReference type="SMART" id="SM00184">
    <property type="entry name" value="RING"/>
    <property type="match status" value="1"/>
</dbReference>
<dbReference type="Proteomes" id="UP000001593">
    <property type="component" value="Unassembled WGS sequence"/>
</dbReference>
<dbReference type="PANTHER" id="PTHR45798:SF97">
    <property type="entry name" value="ALCOHOL-SENSITIVE RING FINGER PROTEIN 1"/>
    <property type="match status" value="1"/>
</dbReference>
<keyword evidence="3" id="KW-0862">Zinc</keyword>
<dbReference type="PhylomeDB" id="A7RH66"/>
<evidence type="ECO:0000256" key="3">
    <source>
        <dbReference type="ARBA" id="ARBA00022833"/>
    </source>
</evidence>
<dbReference type="Gene3D" id="3.30.40.10">
    <property type="entry name" value="Zinc/RING finger domain, C3HC4 (zinc finger)"/>
    <property type="match status" value="1"/>
</dbReference>
<evidence type="ECO:0000256" key="5">
    <source>
        <dbReference type="SAM" id="Phobius"/>
    </source>
</evidence>
<dbReference type="GO" id="GO:0008270">
    <property type="term" value="F:zinc ion binding"/>
    <property type="evidence" value="ECO:0007669"/>
    <property type="project" value="UniProtKB-KW"/>
</dbReference>
<evidence type="ECO:0000256" key="2">
    <source>
        <dbReference type="ARBA" id="ARBA00022771"/>
    </source>
</evidence>
<accession>A7RH66</accession>
<sequence>CFQKLMGSPATNVLVFSLPIALIAVIVIALTCAFCCHLLRARRQLLSQEQGNVGTQRRSFPKGLKKVNYKKKWLAKSKLKSDMCTICLEDFINKEEVNMCKCGHAYHNKCIMKWLEVRNSCPICQRGLQSRANNERTPLLNNYDVPIDV</sequence>
<dbReference type="OrthoDB" id="290834at2759"/>
<keyword evidence="5" id="KW-0812">Transmembrane</keyword>
<dbReference type="eggNOG" id="KOG0800">
    <property type="taxonomic scope" value="Eukaryota"/>
</dbReference>
<dbReference type="InterPro" id="IPR001841">
    <property type="entry name" value="Znf_RING"/>
</dbReference>
<feature type="domain" description="RING-type" evidence="6">
    <location>
        <begin position="84"/>
        <end position="125"/>
    </location>
</feature>
<proteinExistence type="predicted"/>
<evidence type="ECO:0000313" key="8">
    <source>
        <dbReference type="Proteomes" id="UP000001593"/>
    </source>
</evidence>
<keyword evidence="1" id="KW-0479">Metal-binding</keyword>
<dbReference type="KEGG" id="nve:5521446"/>
<dbReference type="OMA" id="ANKSCTM"/>
<dbReference type="PROSITE" id="PS50089">
    <property type="entry name" value="ZF_RING_2"/>
    <property type="match status" value="1"/>
</dbReference>
<dbReference type="AlphaFoldDB" id="A7RH66"/>
<evidence type="ECO:0000256" key="4">
    <source>
        <dbReference type="PROSITE-ProRule" id="PRU00175"/>
    </source>
</evidence>
<dbReference type="EMBL" id="DS469510">
    <property type="protein sequence ID" value="EDO49300.1"/>
    <property type="molecule type" value="Genomic_DNA"/>
</dbReference>
<dbReference type="PANTHER" id="PTHR45798">
    <property type="entry name" value="RING-H2 FINGER PROTEIN ATL61-RELATED-RELATED"/>
    <property type="match status" value="1"/>
</dbReference>
<dbReference type="SUPFAM" id="SSF57850">
    <property type="entry name" value="RING/U-box"/>
    <property type="match status" value="1"/>
</dbReference>
<dbReference type="Pfam" id="PF13639">
    <property type="entry name" value="zf-RING_2"/>
    <property type="match status" value="1"/>
</dbReference>
<feature type="transmembrane region" description="Helical" evidence="5">
    <location>
        <begin position="13"/>
        <end position="39"/>
    </location>
</feature>
<keyword evidence="5" id="KW-0472">Membrane</keyword>
<keyword evidence="5" id="KW-1133">Transmembrane helix</keyword>
<name>A7RH66_NEMVE</name>
<gene>
    <name evidence="7" type="ORF">NEMVEDRAFT_v1g231797</name>
</gene>
<dbReference type="InterPro" id="IPR013083">
    <property type="entry name" value="Znf_RING/FYVE/PHD"/>
</dbReference>
<keyword evidence="8" id="KW-1185">Reference proteome</keyword>
<dbReference type="CDD" id="cd16469">
    <property type="entry name" value="RING-H2_RNF24-like"/>
    <property type="match status" value="1"/>
</dbReference>
<dbReference type="InterPro" id="IPR052788">
    <property type="entry name" value="RING-type_E3_ligase_ATL"/>
</dbReference>
<feature type="non-terminal residue" evidence="7">
    <location>
        <position position="149"/>
    </location>
</feature>
<evidence type="ECO:0000259" key="6">
    <source>
        <dbReference type="PROSITE" id="PS50089"/>
    </source>
</evidence>
<reference evidence="7 8" key="1">
    <citation type="journal article" date="2007" name="Science">
        <title>Sea anemone genome reveals ancestral eumetazoan gene repertoire and genomic organization.</title>
        <authorList>
            <person name="Putnam N.H."/>
            <person name="Srivastava M."/>
            <person name="Hellsten U."/>
            <person name="Dirks B."/>
            <person name="Chapman J."/>
            <person name="Salamov A."/>
            <person name="Terry A."/>
            <person name="Shapiro H."/>
            <person name="Lindquist E."/>
            <person name="Kapitonov V.V."/>
            <person name="Jurka J."/>
            <person name="Genikhovich G."/>
            <person name="Grigoriev I.V."/>
            <person name="Lucas S.M."/>
            <person name="Steele R.E."/>
            <person name="Finnerty J.R."/>
            <person name="Technau U."/>
            <person name="Martindale M.Q."/>
            <person name="Rokhsar D.S."/>
        </authorList>
    </citation>
    <scope>NUCLEOTIDE SEQUENCE [LARGE SCALE GENOMIC DNA]</scope>
    <source>
        <strain evidence="8">CH2 X CH6</strain>
    </source>
</reference>
<dbReference type="STRING" id="45351.A7RH66"/>
<evidence type="ECO:0000313" key="7">
    <source>
        <dbReference type="EMBL" id="EDO49300.1"/>
    </source>
</evidence>
<dbReference type="InParanoid" id="A7RH66"/>
<dbReference type="HOGENOM" id="CLU_1754332_0_0_1"/>
<keyword evidence="2 4" id="KW-0863">Zinc-finger</keyword>
<evidence type="ECO:0000256" key="1">
    <source>
        <dbReference type="ARBA" id="ARBA00022723"/>
    </source>
</evidence>
<organism evidence="7 8">
    <name type="scientific">Nematostella vectensis</name>
    <name type="common">Starlet sea anemone</name>
    <dbReference type="NCBI Taxonomy" id="45351"/>
    <lineage>
        <taxon>Eukaryota</taxon>
        <taxon>Metazoa</taxon>
        <taxon>Cnidaria</taxon>
        <taxon>Anthozoa</taxon>
        <taxon>Hexacorallia</taxon>
        <taxon>Actiniaria</taxon>
        <taxon>Edwardsiidae</taxon>
        <taxon>Nematostella</taxon>
    </lineage>
</organism>
<dbReference type="FunCoup" id="A7RH66">
    <property type="interactions" value="36"/>
</dbReference>
<protein>
    <recommendedName>
        <fullName evidence="6">RING-type domain-containing protein</fullName>
    </recommendedName>
</protein>